<reference evidence="5 6" key="1">
    <citation type="submission" date="2023-11" db="EMBL/GenBank/DDBJ databases">
        <title>Novel species in genus Nocardioides.</title>
        <authorList>
            <person name="Zhou H."/>
        </authorList>
    </citation>
    <scope>NUCLEOTIDE SEQUENCE [LARGE SCALE GENOMIC DNA]</scope>
    <source>
        <strain evidence="5 6">S-58</strain>
    </source>
</reference>
<dbReference type="Gene3D" id="1.25.40.10">
    <property type="entry name" value="Tetratricopeptide repeat domain"/>
    <property type="match status" value="1"/>
</dbReference>
<keyword evidence="1" id="KW-0805">Transcription regulation</keyword>
<dbReference type="SUPFAM" id="SSF52540">
    <property type="entry name" value="P-loop containing nucleoside triphosphate hydrolases"/>
    <property type="match status" value="1"/>
</dbReference>
<dbReference type="InterPro" id="IPR016032">
    <property type="entry name" value="Sig_transdc_resp-reg_C-effctor"/>
</dbReference>
<gene>
    <name evidence="5" type="ORF">SFC79_10485</name>
</gene>
<organism evidence="5 6">
    <name type="scientific">Nocardioides renjunii</name>
    <dbReference type="NCBI Taxonomy" id="3095075"/>
    <lineage>
        <taxon>Bacteria</taxon>
        <taxon>Bacillati</taxon>
        <taxon>Actinomycetota</taxon>
        <taxon>Actinomycetes</taxon>
        <taxon>Propionibacteriales</taxon>
        <taxon>Nocardioidaceae</taxon>
        <taxon>Nocardioides</taxon>
    </lineage>
</organism>
<dbReference type="Gene3D" id="3.40.50.300">
    <property type="entry name" value="P-loop containing nucleotide triphosphate hydrolases"/>
    <property type="match status" value="1"/>
</dbReference>
<dbReference type="PANTHER" id="PTHR44688:SF16">
    <property type="entry name" value="DNA-BINDING TRANSCRIPTIONAL ACTIVATOR DEVR_DOSR"/>
    <property type="match status" value="1"/>
</dbReference>
<protein>
    <submittedName>
        <fullName evidence="5">LuxR C-terminal-related transcriptional regulator</fullName>
    </submittedName>
</protein>
<dbReference type="SMART" id="SM00421">
    <property type="entry name" value="HTH_LUXR"/>
    <property type="match status" value="1"/>
</dbReference>
<dbReference type="PANTHER" id="PTHR44688">
    <property type="entry name" value="DNA-BINDING TRANSCRIPTIONAL ACTIVATOR DEVR_DOSR"/>
    <property type="match status" value="1"/>
</dbReference>
<dbReference type="Proteomes" id="UP001291999">
    <property type="component" value="Unassembled WGS sequence"/>
</dbReference>
<evidence type="ECO:0000256" key="1">
    <source>
        <dbReference type="ARBA" id="ARBA00023015"/>
    </source>
</evidence>
<keyword evidence="6" id="KW-1185">Reference proteome</keyword>
<dbReference type="PROSITE" id="PS50043">
    <property type="entry name" value="HTH_LUXR_2"/>
    <property type="match status" value="1"/>
</dbReference>
<keyword evidence="3" id="KW-0804">Transcription</keyword>
<dbReference type="PRINTS" id="PR00038">
    <property type="entry name" value="HTHLUXR"/>
</dbReference>
<dbReference type="SUPFAM" id="SSF46894">
    <property type="entry name" value="C-terminal effector domain of the bipartite response regulators"/>
    <property type="match status" value="1"/>
</dbReference>
<dbReference type="Gene3D" id="1.10.10.10">
    <property type="entry name" value="Winged helix-like DNA-binding domain superfamily/Winged helix DNA-binding domain"/>
    <property type="match status" value="1"/>
</dbReference>
<keyword evidence="2" id="KW-0238">DNA-binding</keyword>
<dbReference type="Pfam" id="PF00196">
    <property type="entry name" value="GerE"/>
    <property type="match status" value="1"/>
</dbReference>
<dbReference type="InterPro" id="IPR059106">
    <property type="entry name" value="WHD_MalT"/>
</dbReference>
<accession>A0ABU5KB78</accession>
<dbReference type="CDD" id="cd06170">
    <property type="entry name" value="LuxR_C_like"/>
    <property type="match status" value="1"/>
</dbReference>
<evidence type="ECO:0000259" key="4">
    <source>
        <dbReference type="PROSITE" id="PS50043"/>
    </source>
</evidence>
<dbReference type="InterPro" id="IPR036388">
    <property type="entry name" value="WH-like_DNA-bd_sf"/>
</dbReference>
<sequence>MSDPSSSEVASGLGEPSVAPPLQLVLETKLHPPPQRAAWVARQRLVDVFDEAARRPIVLVSAPAGYGKTTVAAQWLADSKGSRATAWVALDDGDNDPARLWTHVAVALDRAGCAVSAELATSLAAPGGELVAGALPRLLGALSSAPDEVVILLDDFQCITNPACHDQVSFLVEHLPHHVHLVILTRVDPGLKLGRLRASGLLGEIRADALRFTEPEAASLLSVENVALRAEGVSELLATTEGWPAGLYLAALALARRPDADEQVHRFDGSHRSVADYFSEEVLSGHPEPVRRLILEISVLDRFCAALCDHVVETTGSAAVLRELERANLFLVPLDDEGRWFRFHHLFAAVVRSHLEVLHPERVPVLHRRAAEWFRLHHHVDEAVTHLLAAGDTGCAADLVQKSVIAHLDGGRAHTLRSWLDGLGTGAISRHPSAGVAAAWVAAITGDQAVLARHLDDLAPVLHDGPLPDGTHSVESAVALVHGMFGYDGPLPMMSGASRAAELETDARTIQYAMAQRSLGHAAYVLGDLAAAMPPLLRAVHSDAALPMVRLAALGDCALVNAELGRHDVAAEMADQAMRIADEREVYAMPQARSLAFTALGQSQAAAGKLAEAMVTLEEGWALRRRLPTIGPWPGIHHLLVMARVAVELDDLGKAQHLLDELAARTDRWTEGMAAMHARVAVVRAAFRERLRQDPLEEPLTGRELDVLRLLQGTLSLTEIAAVLHLSANTVKTHVQALYRKLGAHSRTDAVAVARRRQLI</sequence>
<dbReference type="InterPro" id="IPR027417">
    <property type="entry name" value="P-loop_NTPase"/>
</dbReference>
<comment type="caution">
    <text evidence="5">The sequence shown here is derived from an EMBL/GenBank/DDBJ whole genome shotgun (WGS) entry which is preliminary data.</text>
</comment>
<evidence type="ECO:0000256" key="3">
    <source>
        <dbReference type="ARBA" id="ARBA00023163"/>
    </source>
</evidence>
<evidence type="ECO:0000256" key="2">
    <source>
        <dbReference type="ARBA" id="ARBA00023125"/>
    </source>
</evidence>
<dbReference type="Pfam" id="PF25873">
    <property type="entry name" value="WHD_MalT"/>
    <property type="match status" value="1"/>
</dbReference>
<feature type="domain" description="HTH luxR-type" evidence="4">
    <location>
        <begin position="693"/>
        <end position="758"/>
    </location>
</feature>
<evidence type="ECO:0000313" key="5">
    <source>
        <dbReference type="EMBL" id="MDZ5662191.1"/>
    </source>
</evidence>
<dbReference type="InterPro" id="IPR000792">
    <property type="entry name" value="Tscrpt_reg_LuxR_C"/>
</dbReference>
<dbReference type="InterPro" id="IPR011990">
    <property type="entry name" value="TPR-like_helical_dom_sf"/>
</dbReference>
<dbReference type="EMBL" id="JAXQPW010000002">
    <property type="protein sequence ID" value="MDZ5662191.1"/>
    <property type="molecule type" value="Genomic_DNA"/>
</dbReference>
<name>A0ABU5KB78_9ACTN</name>
<dbReference type="SUPFAM" id="SSF48452">
    <property type="entry name" value="TPR-like"/>
    <property type="match status" value="1"/>
</dbReference>
<dbReference type="RefSeq" id="WP_322424294.1">
    <property type="nucleotide sequence ID" value="NZ_JAXQPW010000002.1"/>
</dbReference>
<proteinExistence type="predicted"/>
<evidence type="ECO:0000313" key="6">
    <source>
        <dbReference type="Proteomes" id="UP001291999"/>
    </source>
</evidence>